<evidence type="ECO:0000256" key="1">
    <source>
        <dbReference type="ARBA" id="ARBA00022679"/>
    </source>
</evidence>
<sequence>MSTALTLTTATDADVPRLARFVNRAYRGEDARLGWTTEAHLLDGQRIDEAGVEEMLHLPRATFVLAQDAGGELLGCVHLRACPEHLYLSMLAVDPARQGAGIGRFLLQSAEEHARQQGCPRIRMTVISVRQELLAYYQRQGYQPTGATEPFPTDTRFGIPRQPLELLVLEKEVIFGDEVRK</sequence>
<organism evidence="4 5">
    <name type="scientific">Hymenobacter saemangeumensis</name>
    <dbReference type="NCBI Taxonomy" id="1084522"/>
    <lineage>
        <taxon>Bacteria</taxon>
        <taxon>Pseudomonadati</taxon>
        <taxon>Bacteroidota</taxon>
        <taxon>Cytophagia</taxon>
        <taxon>Cytophagales</taxon>
        <taxon>Hymenobacteraceae</taxon>
        <taxon>Hymenobacter</taxon>
    </lineage>
</organism>
<dbReference type="Proteomes" id="UP001501153">
    <property type="component" value="Unassembled WGS sequence"/>
</dbReference>
<dbReference type="PANTHER" id="PTHR43877">
    <property type="entry name" value="AMINOALKYLPHOSPHONATE N-ACETYLTRANSFERASE-RELATED-RELATED"/>
    <property type="match status" value="1"/>
</dbReference>
<dbReference type="EMBL" id="BAABGZ010000080">
    <property type="protein sequence ID" value="GAA4369372.1"/>
    <property type="molecule type" value="Genomic_DNA"/>
</dbReference>
<dbReference type="InterPro" id="IPR000182">
    <property type="entry name" value="GNAT_dom"/>
</dbReference>
<dbReference type="RefSeq" id="WP_345238215.1">
    <property type="nucleotide sequence ID" value="NZ_BAABGZ010000080.1"/>
</dbReference>
<dbReference type="InterPro" id="IPR050832">
    <property type="entry name" value="Bact_Acetyltransf"/>
</dbReference>
<dbReference type="SUPFAM" id="SSF55729">
    <property type="entry name" value="Acyl-CoA N-acyltransferases (Nat)"/>
    <property type="match status" value="1"/>
</dbReference>
<dbReference type="PROSITE" id="PS51186">
    <property type="entry name" value="GNAT"/>
    <property type="match status" value="1"/>
</dbReference>
<keyword evidence="2" id="KW-0012">Acyltransferase</keyword>
<evidence type="ECO:0000256" key="2">
    <source>
        <dbReference type="ARBA" id="ARBA00023315"/>
    </source>
</evidence>
<evidence type="ECO:0000313" key="5">
    <source>
        <dbReference type="Proteomes" id="UP001501153"/>
    </source>
</evidence>
<dbReference type="PANTHER" id="PTHR43877:SF2">
    <property type="entry name" value="AMINOALKYLPHOSPHONATE N-ACETYLTRANSFERASE-RELATED"/>
    <property type="match status" value="1"/>
</dbReference>
<evidence type="ECO:0000313" key="4">
    <source>
        <dbReference type="EMBL" id="GAA4369372.1"/>
    </source>
</evidence>
<dbReference type="InterPro" id="IPR016181">
    <property type="entry name" value="Acyl_CoA_acyltransferase"/>
</dbReference>
<keyword evidence="1" id="KW-0808">Transferase</keyword>
<feature type="domain" description="N-acetyltransferase" evidence="3">
    <location>
        <begin position="5"/>
        <end position="162"/>
    </location>
</feature>
<reference evidence="5" key="1">
    <citation type="journal article" date="2019" name="Int. J. Syst. Evol. Microbiol.">
        <title>The Global Catalogue of Microorganisms (GCM) 10K type strain sequencing project: providing services to taxonomists for standard genome sequencing and annotation.</title>
        <authorList>
            <consortium name="The Broad Institute Genomics Platform"/>
            <consortium name="The Broad Institute Genome Sequencing Center for Infectious Disease"/>
            <person name="Wu L."/>
            <person name="Ma J."/>
        </authorList>
    </citation>
    <scope>NUCLEOTIDE SEQUENCE [LARGE SCALE GENOMIC DNA]</scope>
    <source>
        <strain evidence="5">JCM 17923</strain>
    </source>
</reference>
<keyword evidence="5" id="KW-1185">Reference proteome</keyword>
<dbReference type="Pfam" id="PF00583">
    <property type="entry name" value="Acetyltransf_1"/>
    <property type="match status" value="1"/>
</dbReference>
<dbReference type="CDD" id="cd04301">
    <property type="entry name" value="NAT_SF"/>
    <property type="match status" value="1"/>
</dbReference>
<dbReference type="Gene3D" id="3.40.630.30">
    <property type="match status" value="1"/>
</dbReference>
<name>A0ABP8ISR9_9BACT</name>
<accession>A0ABP8ISR9</accession>
<evidence type="ECO:0000259" key="3">
    <source>
        <dbReference type="PROSITE" id="PS51186"/>
    </source>
</evidence>
<gene>
    <name evidence="4" type="ORF">GCM10023185_42970</name>
</gene>
<proteinExistence type="predicted"/>
<comment type="caution">
    <text evidence="4">The sequence shown here is derived from an EMBL/GenBank/DDBJ whole genome shotgun (WGS) entry which is preliminary data.</text>
</comment>
<protein>
    <submittedName>
        <fullName evidence="4">GNAT family N-acetyltransferase</fullName>
    </submittedName>
</protein>